<comment type="caution">
    <text evidence="8">The sequence shown here is derived from an EMBL/GenBank/DDBJ whole genome shotgun (WGS) entry which is preliminary data.</text>
</comment>
<dbReference type="PANTHER" id="PTHR10629:SF52">
    <property type="entry name" value="DNA (CYTOSINE-5)-METHYLTRANSFERASE 1"/>
    <property type="match status" value="1"/>
</dbReference>
<organism evidence="8 9">
    <name type="scientific">Sinomonas flava</name>
    <dbReference type="NCBI Taxonomy" id="496857"/>
    <lineage>
        <taxon>Bacteria</taxon>
        <taxon>Bacillati</taxon>
        <taxon>Actinomycetota</taxon>
        <taxon>Actinomycetes</taxon>
        <taxon>Micrococcales</taxon>
        <taxon>Micrococcaceae</taxon>
        <taxon>Sinomonas</taxon>
    </lineage>
</organism>
<comment type="similarity">
    <text evidence="5 6">Belongs to the class I-like SAM-binding methyltransferase superfamily. C5-methyltransferase family.</text>
</comment>
<evidence type="ECO:0000256" key="4">
    <source>
        <dbReference type="ARBA" id="ARBA00022747"/>
    </source>
</evidence>
<dbReference type="EC" id="2.1.1.37" evidence="7"/>
<dbReference type="SUPFAM" id="SSF53335">
    <property type="entry name" value="S-adenosyl-L-methionine-dependent methyltransferases"/>
    <property type="match status" value="1"/>
</dbReference>
<accession>A0ABN3BTU1</accession>
<comment type="catalytic activity">
    <reaction evidence="7">
        <text>a 2'-deoxycytidine in DNA + S-adenosyl-L-methionine = a 5-methyl-2'-deoxycytidine in DNA + S-adenosyl-L-homocysteine + H(+)</text>
        <dbReference type="Rhea" id="RHEA:13681"/>
        <dbReference type="Rhea" id="RHEA-COMP:11369"/>
        <dbReference type="Rhea" id="RHEA-COMP:11370"/>
        <dbReference type="ChEBI" id="CHEBI:15378"/>
        <dbReference type="ChEBI" id="CHEBI:57856"/>
        <dbReference type="ChEBI" id="CHEBI:59789"/>
        <dbReference type="ChEBI" id="CHEBI:85452"/>
        <dbReference type="ChEBI" id="CHEBI:85454"/>
        <dbReference type="EC" id="2.1.1.37"/>
    </reaction>
</comment>
<evidence type="ECO:0000256" key="5">
    <source>
        <dbReference type="PROSITE-ProRule" id="PRU01016"/>
    </source>
</evidence>
<reference evidence="8 9" key="1">
    <citation type="journal article" date="2019" name="Int. J. Syst. Evol. Microbiol.">
        <title>The Global Catalogue of Microorganisms (GCM) 10K type strain sequencing project: providing services to taxonomists for standard genome sequencing and annotation.</title>
        <authorList>
            <consortium name="The Broad Institute Genomics Platform"/>
            <consortium name="The Broad Institute Genome Sequencing Center for Infectious Disease"/>
            <person name="Wu L."/>
            <person name="Ma J."/>
        </authorList>
    </citation>
    <scope>NUCLEOTIDE SEQUENCE [LARGE SCALE GENOMIC DNA]</scope>
    <source>
        <strain evidence="8 9">JCM 16034</strain>
    </source>
</reference>
<evidence type="ECO:0000256" key="3">
    <source>
        <dbReference type="ARBA" id="ARBA00022691"/>
    </source>
</evidence>
<dbReference type="InterPro" id="IPR050390">
    <property type="entry name" value="C5-Methyltransferase"/>
</dbReference>
<dbReference type="InterPro" id="IPR001525">
    <property type="entry name" value="C5_MeTfrase"/>
</dbReference>
<proteinExistence type="inferred from homology"/>
<evidence type="ECO:0000256" key="1">
    <source>
        <dbReference type="ARBA" id="ARBA00022603"/>
    </source>
</evidence>
<dbReference type="InterPro" id="IPR029063">
    <property type="entry name" value="SAM-dependent_MTases_sf"/>
</dbReference>
<evidence type="ECO:0000313" key="9">
    <source>
        <dbReference type="Proteomes" id="UP001500432"/>
    </source>
</evidence>
<evidence type="ECO:0000313" key="8">
    <source>
        <dbReference type="EMBL" id="GAA2199978.1"/>
    </source>
</evidence>
<name>A0ABN3BTU1_9MICC</name>
<evidence type="ECO:0000256" key="6">
    <source>
        <dbReference type="RuleBase" id="RU000416"/>
    </source>
</evidence>
<dbReference type="InterPro" id="IPR031303">
    <property type="entry name" value="C5_meth_CS"/>
</dbReference>
<dbReference type="NCBIfam" id="TIGR00675">
    <property type="entry name" value="dcm"/>
    <property type="match status" value="1"/>
</dbReference>
<keyword evidence="3 5" id="KW-0949">S-adenosyl-L-methionine</keyword>
<dbReference type="PRINTS" id="PR00105">
    <property type="entry name" value="C5METTRFRASE"/>
</dbReference>
<keyword evidence="4" id="KW-0680">Restriction system</keyword>
<dbReference type="Gene3D" id="3.40.50.150">
    <property type="entry name" value="Vaccinia Virus protein VP39"/>
    <property type="match status" value="1"/>
</dbReference>
<dbReference type="PROSITE" id="PS00095">
    <property type="entry name" value="C5_MTASE_2"/>
    <property type="match status" value="1"/>
</dbReference>
<dbReference type="Pfam" id="PF00145">
    <property type="entry name" value="DNA_methylase"/>
    <property type="match status" value="1"/>
</dbReference>
<dbReference type="GO" id="GO:0008168">
    <property type="term" value="F:methyltransferase activity"/>
    <property type="evidence" value="ECO:0007669"/>
    <property type="project" value="UniProtKB-KW"/>
</dbReference>
<keyword evidence="1 5" id="KW-0489">Methyltransferase</keyword>
<keyword evidence="2 5" id="KW-0808">Transferase</keyword>
<dbReference type="EMBL" id="BAAAQW010000005">
    <property type="protein sequence ID" value="GAA2199978.1"/>
    <property type="molecule type" value="Genomic_DNA"/>
</dbReference>
<dbReference type="Proteomes" id="UP001500432">
    <property type="component" value="Unassembled WGS sequence"/>
</dbReference>
<gene>
    <name evidence="8" type="ORF">GCM10009849_18560</name>
</gene>
<dbReference type="GO" id="GO:0032259">
    <property type="term" value="P:methylation"/>
    <property type="evidence" value="ECO:0007669"/>
    <property type="project" value="UniProtKB-KW"/>
</dbReference>
<dbReference type="RefSeq" id="WP_344299420.1">
    <property type="nucleotide sequence ID" value="NZ_BAAAQW010000005.1"/>
</dbReference>
<protein>
    <recommendedName>
        <fullName evidence="7">Cytosine-specific methyltransferase</fullName>
        <ecNumber evidence="7">2.1.1.37</ecNumber>
    </recommendedName>
</protein>
<feature type="active site" evidence="5">
    <location>
        <position position="81"/>
    </location>
</feature>
<sequence length="364" mass="40078">MSSDEIRVLDLFAGAGGLTAGFHAASLRFRTVAAVEMDPAAAASYEATFGEGIVYTGMIQDWLATAAMPEEIDVVVGGPPCQGFSTLGKQQIRDERNFLWRQYAETLIRVQPKYFVVENVAAFEKSPQFQDFQRATQPGGKLEDYAFEPRILNAADYGAPQARKRAVLIGHHRDLPSPGFPEATHASGGRGTLKPHRTVAETFVGVPLIPDMDSLFTERAHVRDGCTFAGSFSPRELHWSRSYQQLSLDRFAAIPAGGNRFDLPTHLQAPCWRKHTSGSGDVMGRLRSDRPSVTIRTEFFKPEKGRYLHPTANRAITHYEAALLQGFPDSHRFVGSKTAIARQIGNAVPIPLGRAIARHLADHI</sequence>
<dbReference type="Gene3D" id="3.90.120.10">
    <property type="entry name" value="DNA Methylase, subunit A, domain 2"/>
    <property type="match status" value="1"/>
</dbReference>
<dbReference type="InterPro" id="IPR018117">
    <property type="entry name" value="C5_DNA_meth_AS"/>
</dbReference>
<dbReference type="PROSITE" id="PS51679">
    <property type="entry name" value="SAM_MT_C5"/>
    <property type="match status" value="1"/>
</dbReference>
<evidence type="ECO:0000256" key="2">
    <source>
        <dbReference type="ARBA" id="ARBA00022679"/>
    </source>
</evidence>
<dbReference type="PANTHER" id="PTHR10629">
    <property type="entry name" value="CYTOSINE-SPECIFIC METHYLTRANSFERASE"/>
    <property type="match status" value="1"/>
</dbReference>
<evidence type="ECO:0000256" key="7">
    <source>
        <dbReference type="RuleBase" id="RU000417"/>
    </source>
</evidence>
<keyword evidence="9" id="KW-1185">Reference proteome</keyword>
<dbReference type="PROSITE" id="PS00094">
    <property type="entry name" value="C5_MTASE_1"/>
    <property type="match status" value="1"/>
</dbReference>